<dbReference type="RefSeq" id="WP_104912834.1">
    <property type="nucleotide sequence ID" value="NZ_CP026923.1"/>
</dbReference>
<evidence type="ECO:0000313" key="6">
    <source>
        <dbReference type="Proteomes" id="UP000243077"/>
    </source>
</evidence>
<dbReference type="InterPro" id="IPR050153">
    <property type="entry name" value="Metal_Ion_Import_ABC"/>
</dbReference>
<name>A0A2L2BNJ5_9MICO</name>
<keyword evidence="3 5" id="KW-0067">ATP-binding</keyword>
<dbReference type="PROSITE" id="PS50893">
    <property type="entry name" value="ABC_TRANSPORTER_2"/>
    <property type="match status" value="1"/>
</dbReference>
<dbReference type="Pfam" id="PF00005">
    <property type="entry name" value="ABC_tran"/>
    <property type="match status" value="1"/>
</dbReference>
<protein>
    <submittedName>
        <fullName evidence="5">Mn+2/Zn+2 ABC transporter ATP-binding protein</fullName>
    </submittedName>
</protein>
<dbReference type="PANTHER" id="PTHR42734">
    <property type="entry name" value="METAL TRANSPORT SYSTEM ATP-BINDING PROTEIN TM_0124-RELATED"/>
    <property type="match status" value="1"/>
</dbReference>
<dbReference type="SUPFAM" id="SSF52540">
    <property type="entry name" value="P-loop containing nucleoside triphosphate hydrolases"/>
    <property type="match status" value="1"/>
</dbReference>
<dbReference type="InterPro" id="IPR003593">
    <property type="entry name" value="AAA+_ATPase"/>
</dbReference>
<feature type="domain" description="ABC transporter" evidence="4">
    <location>
        <begin position="4"/>
        <end position="234"/>
    </location>
</feature>
<evidence type="ECO:0000313" key="5">
    <source>
        <dbReference type="EMBL" id="AVG23182.1"/>
    </source>
</evidence>
<organism evidence="5 6">
    <name type="scientific">Pontimonas salivibrio</name>
    <dbReference type="NCBI Taxonomy" id="1159327"/>
    <lineage>
        <taxon>Bacteria</taxon>
        <taxon>Bacillati</taxon>
        <taxon>Actinomycetota</taxon>
        <taxon>Actinomycetes</taxon>
        <taxon>Micrococcales</taxon>
        <taxon>Microbacteriaceae</taxon>
        <taxon>Pontimonas</taxon>
    </lineage>
</organism>
<dbReference type="KEGG" id="psai:C3B54_11178"/>
<dbReference type="AlphaFoldDB" id="A0A2L2BNJ5"/>
<reference evidence="5 6" key="1">
    <citation type="submission" date="2018-02" db="EMBL/GenBank/DDBJ databases">
        <title>Complete genome of the streamlined marine actinobacterium Pontimonas salivibrio CL-TW6 adapted to coastal planktonic lifestype.</title>
        <authorList>
            <person name="Cho B.C."/>
            <person name="Hardies S.C."/>
            <person name="Jang G.I."/>
            <person name="Hwang C.Y."/>
        </authorList>
    </citation>
    <scope>NUCLEOTIDE SEQUENCE [LARGE SCALE GENOMIC DNA]</scope>
    <source>
        <strain evidence="5 6">CL-TW6</strain>
    </source>
</reference>
<accession>A0A2L2BNJ5</accession>
<dbReference type="EMBL" id="CP026923">
    <property type="protein sequence ID" value="AVG23182.1"/>
    <property type="molecule type" value="Genomic_DNA"/>
</dbReference>
<dbReference type="Gene3D" id="3.40.50.300">
    <property type="entry name" value="P-loop containing nucleotide triphosphate hydrolases"/>
    <property type="match status" value="1"/>
</dbReference>
<evidence type="ECO:0000256" key="2">
    <source>
        <dbReference type="ARBA" id="ARBA00022741"/>
    </source>
</evidence>
<gene>
    <name evidence="5" type="ORF">C3B54_11178</name>
</gene>
<proteinExistence type="predicted"/>
<keyword evidence="2" id="KW-0547">Nucleotide-binding</keyword>
<keyword evidence="1" id="KW-0813">Transport</keyword>
<dbReference type="PROSITE" id="PS00211">
    <property type="entry name" value="ABC_TRANSPORTER_1"/>
    <property type="match status" value="1"/>
</dbReference>
<dbReference type="InterPro" id="IPR003439">
    <property type="entry name" value="ABC_transporter-like_ATP-bd"/>
</dbReference>
<dbReference type="GO" id="GO:0005524">
    <property type="term" value="F:ATP binding"/>
    <property type="evidence" value="ECO:0007669"/>
    <property type="project" value="UniProtKB-KW"/>
</dbReference>
<dbReference type="InterPro" id="IPR017871">
    <property type="entry name" value="ABC_transporter-like_CS"/>
</dbReference>
<dbReference type="GO" id="GO:0016887">
    <property type="term" value="F:ATP hydrolysis activity"/>
    <property type="evidence" value="ECO:0007669"/>
    <property type="project" value="InterPro"/>
</dbReference>
<evidence type="ECO:0000259" key="4">
    <source>
        <dbReference type="PROSITE" id="PS50893"/>
    </source>
</evidence>
<sequence length="267" mass="28760">MNAIVATDIRIVREGTVVVEPSSFSIAPASTVAIIGPNGSGKSSILHAITGLLEVDQGELQVLGKKPEEALSDVAYVLQHMPITPGIPMTVREVVRMGRFATLGALGRLRAKDKKRVLEAMEQLDIVDLANRSIHQLSGGQRQRVFVAQALAQDHSMLLLDEPLTGMDVPSAKVIDQIIHDEPEQGCTVIYTTHDLEEARSADQVLLMAGRVVASGTPEEVLTAEHLAEAYGLGALHPEHGVGNNVLDVIHDDPADGQEVFNRRKMP</sequence>
<keyword evidence="6" id="KW-1185">Reference proteome</keyword>
<dbReference type="Proteomes" id="UP000243077">
    <property type="component" value="Chromosome"/>
</dbReference>
<evidence type="ECO:0000256" key="1">
    <source>
        <dbReference type="ARBA" id="ARBA00022448"/>
    </source>
</evidence>
<dbReference type="OrthoDB" id="5296765at2"/>
<dbReference type="InterPro" id="IPR027417">
    <property type="entry name" value="P-loop_NTPase"/>
</dbReference>
<dbReference type="SMART" id="SM00382">
    <property type="entry name" value="AAA"/>
    <property type="match status" value="1"/>
</dbReference>
<evidence type="ECO:0000256" key="3">
    <source>
        <dbReference type="ARBA" id="ARBA00022840"/>
    </source>
</evidence>